<dbReference type="AlphaFoldDB" id="A0A0N5BMB3"/>
<dbReference type="SUPFAM" id="SSF55797">
    <property type="entry name" value="PR-1-like"/>
    <property type="match status" value="2"/>
</dbReference>
<feature type="region of interest" description="Disordered" evidence="1">
    <location>
        <begin position="121"/>
        <end position="182"/>
    </location>
</feature>
<dbReference type="InterPro" id="IPR035940">
    <property type="entry name" value="CAP_sf"/>
</dbReference>
<evidence type="ECO:0000313" key="3">
    <source>
        <dbReference type="Proteomes" id="UP000046392"/>
    </source>
</evidence>
<reference evidence="4" key="1">
    <citation type="submission" date="2017-02" db="UniProtKB">
        <authorList>
            <consortium name="WormBaseParasite"/>
        </authorList>
    </citation>
    <scope>IDENTIFICATION</scope>
</reference>
<sequence>MNIIRLYHGVPSLRRSPLLDIFAQHQANKMANLNKLIRDPTTEYGVSIITKWYDQRNLYYYTVGRGSYDTKEFTQLVWKNSDLVGVGAASNGTHVFFAAYYYPRVIYITCGHVRGKPFKSDNKRISLPDGEDSDRKNSGKKKPVKKNSVIKIMSNRKSNSSSPDKSKHNKHKKSSKKRKPSCNRYNRFSITQHLSKNSYSKSIYLRVWGGCDYKCFCQNNFKLFSKNVLMQINLLRISHGAPFLLEYKPLEKIAKLHANMMAKESKLLVDPTSKYGVTVSLAYNPLASLIVTKWYDECNQYDYSFSCGSPETDEFTQLVWKNSKAVGVGVATNGSHVFVAVYYYPKGNIPDKFKKNVCKQKAKLVWKNT</sequence>
<organism evidence="3 4">
    <name type="scientific">Strongyloides papillosus</name>
    <name type="common">Intestinal threadworm</name>
    <dbReference type="NCBI Taxonomy" id="174720"/>
    <lineage>
        <taxon>Eukaryota</taxon>
        <taxon>Metazoa</taxon>
        <taxon>Ecdysozoa</taxon>
        <taxon>Nematoda</taxon>
        <taxon>Chromadorea</taxon>
        <taxon>Rhabditida</taxon>
        <taxon>Tylenchina</taxon>
        <taxon>Panagrolaimomorpha</taxon>
        <taxon>Strongyloidoidea</taxon>
        <taxon>Strongyloididae</taxon>
        <taxon>Strongyloides</taxon>
    </lineage>
</organism>
<dbReference type="Gene3D" id="3.40.33.10">
    <property type="entry name" value="CAP"/>
    <property type="match status" value="2"/>
</dbReference>
<dbReference type="InterPro" id="IPR014044">
    <property type="entry name" value="CAP_dom"/>
</dbReference>
<feature type="domain" description="SCP" evidence="2">
    <location>
        <begin position="223"/>
        <end position="351"/>
    </location>
</feature>
<dbReference type="PANTHER" id="PTHR10334">
    <property type="entry name" value="CYSTEINE-RICH SECRETORY PROTEIN-RELATED"/>
    <property type="match status" value="1"/>
</dbReference>
<dbReference type="SMART" id="SM00198">
    <property type="entry name" value="SCP"/>
    <property type="match status" value="1"/>
</dbReference>
<name>A0A0N5BMB3_STREA</name>
<dbReference type="InterPro" id="IPR001283">
    <property type="entry name" value="CRISP-related"/>
</dbReference>
<dbReference type="Proteomes" id="UP000046392">
    <property type="component" value="Unplaced"/>
</dbReference>
<keyword evidence="3" id="KW-1185">Reference proteome</keyword>
<proteinExistence type="predicted"/>
<dbReference type="Pfam" id="PF00188">
    <property type="entry name" value="CAP"/>
    <property type="match status" value="2"/>
</dbReference>
<evidence type="ECO:0000259" key="2">
    <source>
        <dbReference type="SMART" id="SM00198"/>
    </source>
</evidence>
<protein>
    <submittedName>
        <fullName evidence="4">SCP domain-containing protein</fullName>
    </submittedName>
</protein>
<evidence type="ECO:0000313" key="4">
    <source>
        <dbReference type="WBParaSite" id="SPAL_0000705300.1"/>
    </source>
</evidence>
<dbReference type="WBParaSite" id="SPAL_0000705300.1">
    <property type="protein sequence ID" value="SPAL_0000705300.1"/>
    <property type="gene ID" value="SPAL_0000705300"/>
</dbReference>
<accession>A0A0N5BMB3</accession>
<evidence type="ECO:0000256" key="1">
    <source>
        <dbReference type="SAM" id="MobiDB-lite"/>
    </source>
</evidence>
<feature type="compositionally biased region" description="Low complexity" evidence="1">
    <location>
        <begin position="146"/>
        <end position="163"/>
    </location>
</feature>
<feature type="compositionally biased region" description="Basic residues" evidence="1">
    <location>
        <begin position="167"/>
        <end position="181"/>
    </location>
</feature>